<keyword evidence="2" id="KW-1185">Reference proteome</keyword>
<name>A0A168BVV5_CORFA</name>
<sequence>MSPGCTPSQLVHNILIGNLEMIARHRCREERGDPDSPLPVRALMTLTSPAQKFTPIGYSELKQKTVWEDVIVLPLPTAPRIGAATVTSSSESAVPTLAIEALQGSALNSTA</sequence>
<reference evidence="1 2" key="1">
    <citation type="journal article" date="2016" name="Genome Biol. Evol.">
        <title>Divergent and convergent evolution of fungal pathogenicity.</title>
        <authorList>
            <person name="Shang Y."/>
            <person name="Xiao G."/>
            <person name="Zheng P."/>
            <person name="Cen K."/>
            <person name="Zhan S."/>
            <person name="Wang C."/>
        </authorList>
    </citation>
    <scope>NUCLEOTIDE SEQUENCE [LARGE SCALE GENOMIC DNA]</scope>
    <source>
        <strain evidence="1 2">ARSEF 2679</strain>
    </source>
</reference>
<proteinExistence type="predicted"/>
<dbReference type="EMBL" id="AZHB01000004">
    <property type="protein sequence ID" value="OAA70611.1"/>
    <property type="molecule type" value="Genomic_DNA"/>
</dbReference>
<dbReference type="Proteomes" id="UP000076744">
    <property type="component" value="Unassembled WGS sequence"/>
</dbReference>
<evidence type="ECO:0000313" key="2">
    <source>
        <dbReference type="Proteomes" id="UP000076744"/>
    </source>
</evidence>
<organism evidence="1 2">
    <name type="scientific">Cordyceps fumosorosea (strain ARSEF 2679)</name>
    <name type="common">Isaria fumosorosea</name>
    <dbReference type="NCBI Taxonomy" id="1081104"/>
    <lineage>
        <taxon>Eukaryota</taxon>
        <taxon>Fungi</taxon>
        <taxon>Dikarya</taxon>
        <taxon>Ascomycota</taxon>
        <taxon>Pezizomycotina</taxon>
        <taxon>Sordariomycetes</taxon>
        <taxon>Hypocreomycetidae</taxon>
        <taxon>Hypocreales</taxon>
        <taxon>Cordycipitaceae</taxon>
        <taxon>Cordyceps</taxon>
    </lineage>
</organism>
<dbReference type="GeneID" id="30018877"/>
<dbReference type="AlphaFoldDB" id="A0A168BVV5"/>
<gene>
    <name evidence="1" type="ORF">ISF_02585</name>
</gene>
<comment type="caution">
    <text evidence="1">The sequence shown here is derived from an EMBL/GenBank/DDBJ whole genome shotgun (WGS) entry which is preliminary data.</text>
</comment>
<protein>
    <submittedName>
        <fullName evidence="1">Uncharacterized protein</fullName>
    </submittedName>
</protein>
<dbReference type="RefSeq" id="XP_018706898.1">
    <property type="nucleotide sequence ID" value="XM_018846191.1"/>
</dbReference>
<accession>A0A168BVV5</accession>
<evidence type="ECO:0000313" key="1">
    <source>
        <dbReference type="EMBL" id="OAA70611.1"/>
    </source>
</evidence>